<evidence type="ECO:0000256" key="2">
    <source>
        <dbReference type="ARBA" id="ARBA00022679"/>
    </source>
</evidence>
<sequence length="295" mass="33313">MTLRPIITVCGTTGVGKSNLAIELALHLTRRARTDGWRGARIINADSMQVYSGMDVITNKVPEAERQGIEHLLMGFKSPGEQYVVGQWVQDAIKASPPSAATDPDAAFNLHALLSILDPLVANRWHWKDTRKVLRSLVVIKECGRRPSDIIFDQTKDALASKPRFRTLSFWLYAEPLALERRLNERIDKMIEQGLVSEIRALRKIAENDRGCEANADYTLGIYQSIGYKEFHDYLSAPEPSDKTFSIAVEHMKISTRQYAKRQVSWIRNKLLPAIYIANKEETVTPTYLLDATGD</sequence>
<organism evidence="5 6">
    <name type="scientific">Sphagnurus paluster</name>
    <dbReference type="NCBI Taxonomy" id="117069"/>
    <lineage>
        <taxon>Eukaryota</taxon>
        <taxon>Fungi</taxon>
        <taxon>Dikarya</taxon>
        <taxon>Basidiomycota</taxon>
        <taxon>Agaricomycotina</taxon>
        <taxon>Agaricomycetes</taxon>
        <taxon>Agaricomycetidae</taxon>
        <taxon>Agaricales</taxon>
        <taxon>Tricholomatineae</taxon>
        <taxon>Lyophyllaceae</taxon>
        <taxon>Sphagnurus</taxon>
    </lineage>
</organism>
<gene>
    <name evidence="5" type="ORF">H0H81_002901</name>
</gene>
<accession>A0A9P7FSN4</accession>
<dbReference type="AlphaFoldDB" id="A0A9P7FSN4"/>
<evidence type="ECO:0000256" key="1">
    <source>
        <dbReference type="ARBA" id="ARBA00005842"/>
    </source>
</evidence>
<evidence type="ECO:0000256" key="3">
    <source>
        <dbReference type="ARBA" id="ARBA00022741"/>
    </source>
</evidence>
<evidence type="ECO:0008006" key="7">
    <source>
        <dbReference type="Google" id="ProtNLM"/>
    </source>
</evidence>
<dbReference type="GO" id="GO:0006400">
    <property type="term" value="P:tRNA modification"/>
    <property type="evidence" value="ECO:0007669"/>
    <property type="project" value="TreeGrafter"/>
</dbReference>
<evidence type="ECO:0000256" key="4">
    <source>
        <dbReference type="ARBA" id="ARBA00022840"/>
    </source>
</evidence>
<dbReference type="InterPro" id="IPR018022">
    <property type="entry name" value="IPT"/>
</dbReference>
<dbReference type="GO" id="GO:0052381">
    <property type="term" value="F:tRNA dimethylallyltransferase activity"/>
    <property type="evidence" value="ECO:0007669"/>
    <property type="project" value="InterPro"/>
</dbReference>
<keyword evidence="2" id="KW-0808">Transferase</keyword>
<reference evidence="5" key="2">
    <citation type="submission" date="2021-10" db="EMBL/GenBank/DDBJ databases">
        <title>Phylogenomics reveals ancestral predisposition of the termite-cultivated fungus Termitomyces towards a domesticated lifestyle.</title>
        <authorList>
            <person name="Auxier B."/>
            <person name="Grum-Grzhimaylo A."/>
            <person name="Cardenas M.E."/>
            <person name="Lodge J.D."/>
            <person name="Laessoe T."/>
            <person name="Pedersen O."/>
            <person name="Smith M.E."/>
            <person name="Kuyper T.W."/>
            <person name="Franco-Molano E.A."/>
            <person name="Baroni T.J."/>
            <person name="Aanen D.K."/>
        </authorList>
    </citation>
    <scope>NUCLEOTIDE SEQUENCE</scope>
    <source>
        <strain evidence="5">D49</strain>
    </source>
</reference>
<keyword evidence="4" id="KW-0067">ATP-binding</keyword>
<comment type="caution">
    <text evidence="5">The sequence shown here is derived from an EMBL/GenBank/DDBJ whole genome shotgun (WGS) entry which is preliminary data.</text>
</comment>
<dbReference type="Gene3D" id="1.10.20.140">
    <property type="match status" value="1"/>
</dbReference>
<evidence type="ECO:0000313" key="6">
    <source>
        <dbReference type="Proteomes" id="UP000717328"/>
    </source>
</evidence>
<comment type="similarity">
    <text evidence="1">Belongs to the IPP transferase family.</text>
</comment>
<dbReference type="InterPro" id="IPR027417">
    <property type="entry name" value="P-loop_NTPase"/>
</dbReference>
<dbReference type="PANTHER" id="PTHR11088:SF89">
    <property type="entry name" value="TRNA DIMETHYLALLYLTRANSFERASE"/>
    <property type="match status" value="1"/>
</dbReference>
<evidence type="ECO:0000313" key="5">
    <source>
        <dbReference type="EMBL" id="KAG5637862.1"/>
    </source>
</evidence>
<dbReference type="HAMAP" id="MF_00185">
    <property type="entry name" value="IPP_trans"/>
    <property type="match status" value="1"/>
</dbReference>
<dbReference type="Gene3D" id="3.40.50.300">
    <property type="entry name" value="P-loop containing nucleotide triphosphate hydrolases"/>
    <property type="match status" value="1"/>
</dbReference>
<protein>
    <recommendedName>
        <fullName evidence="7">tRNA dimethylallyltransferase</fullName>
    </recommendedName>
</protein>
<proteinExistence type="inferred from homology"/>
<dbReference type="PANTHER" id="PTHR11088">
    <property type="entry name" value="TRNA DIMETHYLALLYLTRANSFERASE"/>
    <property type="match status" value="1"/>
</dbReference>
<dbReference type="InterPro" id="IPR039657">
    <property type="entry name" value="Dimethylallyltransferase"/>
</dbReference>
<dbReference type="Pfam" id="PF01715">
    <property type="entry name" value="IPPT"/>
    <property type="match status" value="2"/>
</dbReference>
<keyword evidence="3" id="KW-0547">Nucleotide-binding</keyword>
<dbReference type="Proteomes" id="UP000717328">
    <property type="component" value="Unassembled WGS sequence"/>
</dbReference>
<keyword evidence="6" id="KW-1185">Reference proteome</keyword>
<dbReference type="SUPFAM" id="SSF52540">
    <property type="entry name" value="P-loop containing nucleoside triphosphate hydrolases"/>
    <property type="match status" value="1"/>
</dbReference>
<dbReference type="Gene3D" id="1.10.287.890">
    <property type="entry name" value="Crystal structure of tRNA isopentenylpyrophosphate transferase (bh2366) domain"/>
    <property type="match status" value="1"/>
</dbReference>
<name>A0A9P7FSN4_9AGAR</name>
<dbReference type="EMBL" id="JABCKI010005798">
    <property type="protein sequence ID" value="KAG5637862.1"/>
    <property type="molecule type" value="Genomic_DNA"/>
</dbReference>
<reference evidence="5" key="1">
    <citation type="submission" date="2021-02" db="EMBL/GenBank/DDBJ databases">
        <authorList>
            <person name="Nieuwenhuis M."/>
            <person name="Van De Peppel L.J.J."/>
        </authorList>
    </citation>
    <scope>NUCLEOTIDE SEQUENCE</scope>
    <source>
        <strain evidence="5">D49</strain>
    </source>
</reference>
<dbReference type="GO" id="GO:0005739">
    <property type="term" value="C:mitochondrion"/>
    <property type="evidence" value="ECO:0007669"/>
    <property type="project" value="TreeGrafter"/>
</dbReference>
<dbReference type="GO" id="GO:0005524">
    <property type="term" value="F:ATP binding"/>
    <property type="evidence" value="ECO:0007669"/>
    <property type="project" value="UniProtKB-KW"/>
</dbReference>
<dbReference type="OrthoDB" id="775260at2759"/>